<gene>
    <name evidence="8" type="ORF">Slin15195_G066410</name>
</gene>
<dbReference type="Gene3D" id="3.90.180.10">
    <property type="entry name" value="Medium-chain alcohol dehydrogenases, catalytic domain"/>
    <property type="match status" value="2"/>
</dbReference>
<dbReference type="InterPro" id="IPR036291">
    <property type="entry name" value="NAD(P)-bd_dom_sf"/>
</dbReference>
<reference evidence="8" key="1">
    <citation type="submission" date="2022-06" db="EMBL/GenBank/DDBJ databases">
        <title>Complete genome sequences of two strains of the flax pathogen Septoria linicola.</title>
        <authorList>
            <person name="Lapalu N."/>
            <person name="Simon A."/>
            <person name="Demenou B."/>
            <person name="Paumier D."/>
            <person name="Guillot M.-P."/>
            <person name="Gout L."/>
            <person name="Valade R."/>
        </authorList>
    </citation>
    <scope>NUCLEOTIDE SEQUENCE</scope>
    <source>
        <strain evidence="8">SE15195</strain>
    </source>
</reference>
<dbReference type="GO" id="GO:0046872">
    <property type="term" value="F:metal ion binding"/>
    <property type="evidence" value="ECO:0007669"/>
    <property type="project" value="UniProtKB-KW"/>
</dbReference>
<dbReference type="EMBL" id="CP099422">
    <property type="protein sequence ID" value="USW53322.1"/>
    <property type="molecule type" value="Genomic_DNA"/>
</dbReference>
<comment type="similarity">
    <text evidence="2">Belongs to the zinc-containing alcohol dehydrogenase family.</text>
</comment>
<evidence type="ECO:0000256" key="2">
    <source>
        <dbReference type="ARBA" id="ARBA00008072"/>
    </source>
</evidence>
<dbReference type="AlphaFoldDB" id="A0A9Q9AWP0"/>
<dbReference type="SUPFAM" id="SSF51735">
    <property type="entry name" value="NAD(P)-binding Rossmann-fold domains"/>
    <property type="match status" value="1"/>
</dbReference>
<dbReference type="Proteomes" id="UP001056384">
    <property type="component" value="Chromosome 5"/>
</dbReference>
<evidence type="ECO:0000256" key="1">
    <source>
        <dbReference type="ARBA" id="ARBA00001947"/>
    </source>
</evidence>
<evidence type="ECO:0000313" key="8">
    <source>
        <dbReference type="EMBL" id="USW53322.1"/>
    </source>
</evidence>
<dbReference type="InterPro" id="IPR013154">
    <property type="entry name" value="ADH-like_N"/>
</dbReference>
<dbReference type="OrthoDB" id="256333at2759"/>
<evidence type="ECO:0000256" key="3">
    <source>
        <dbReference type="ARBA" id="ARBA00022723"/>
    </source>
</evidence>
<dbReference type="Pfam" id="PF08240">
    <property type="entry name" value="ADH_N"/>
    <property type="match status" value="1"/>
</dbReference>
<comment type="cofactor">
    <cofactor evidence="1">
        <name>Zn(2+)</name>
        <dbReference type="ChEBI" id="CHEBI:29105"/>
    </cofactor>
</comment>
<accession>A0A9Q9AWP0</accession>
<dbReference type="Gene3D" id="3.40.50.720">
    <property type="entry name" value="NAD(P)-binding Rossmann-like Domain"/>
    <property type="match status" value="1"/>
</dbReference>
<name>A0A9Q9AWP0_9PEZI</name>
<evidence type="ECO:0000256" key="5">
    <source>
        <dbReference type="ARBA" id="ARBA00023002"/>
    </source>
</evidence>
<dbReference type="InterPro" id="IPR013149">
    <property type="entry name" value="ADH-like_C"/>
</dbReference>
<organism evidence="8 9">
    <name type="scientific">Septoria linicola</name>
    <dbReference type="NCBI Taxonomy" id="215465"/>
    <lineage>
        <taxon>Eukaryota</taxon>
        <taxon>Fungi</taxon>
        <taxon>Dikarya</taxon>
        <taxon>Ascomycota</taxon>
        <taxon>Pezizomycotina</taxon>
        <taxon>Dothideomycetes</taxon>
        <taxon>Dothideomycetidae</taxon>
        <taxon>Mycosphaerellales</taxon>
        <taxon>Mycosphaerellaceae</taxon>
        <taxon>Septoria</taxon>
    </lineage>
</organism>
<proteinExistence type="inferred from homology"/>
<evidence type="ECO:0000259" key="6">
    <source>
        <dbReference type="Pfam" id="PF00107"/>
    </source>
</evidence>
<sequence length="273" mass="29229">MSPQPLPTRHKAQVLEEFGKRYILKTWPIPTITSSNEVIVKVEAAGYCHTGAVLSSGQNWGGHTPLPHIGGHEFAGTISAIKRCRLREGQRLGIVGCGGGLGHLGLQFADTLGYRVTGVDAADGPLELARSLGTRATIIDARATTAEAVLQEIGKQDQQTEPANTGLDAVVILPETQHGFDFGVKLLKNHGTCVAVSKPEKGWHVSAFDLVFRDIKLIGSMLGTKTTLQEMVDFAAKHNIKAVKKAYALADLNDVVADHHKGLGGRQVVDMSM</sequence>
<dbReference type="GO" id="GO:0005737">
    <property type="term" value="C:cytoplasm"/>
    <property type="evidence" value="ECO:0007669"/>
    <property type="project" value="TreeGrafter"/>
</dbReference>
<evidence type="ECO:0000259" key="7">
    <source>
        <dbReference type="Pfam" id="PF08240"/>
    </source>
</evidence>
<keyword evidence="4" id="KW-0862">Zinc</keyword>
<dbReference type="GO" id="GO:0004022">
    <property type="term" value="F:alcohol dehydrogenase (NAD+) activity"/>
    <property type="evidence" value="ECO:0007669"/>
    <property type="project" value="TreeGrafter"/>
</dbReference>
<keyword evidence="3" id="KW-0479">Metal-binding</keyword>
<dbReference type="Pfam" id="PF00107">
    <property type="entry name" value="ADH_zinc_N"/>
    <property type="match status" value="1"/>
</dbReference>
<dbReference type="SUPFAM" id="SSF50129">
    <property type="entry name" value="GroES-like"/>
    <property type="match status" value="1"/>
</dbReference>
<keyword evidence="5" id="KW-0560">Oxidoreductase</keyword>
<feature type="domain" description="Alcohol dehydrogenase-like N-terminal" evidence="7">
    <location>
        <begin position="35"/>
        <end position="93"/>
    </location>
</feature>
<protein>
    <submittedName>
        <fullName evidence="8">GroES-like superfamily, alcohol dehydrogenase-like, NAD(P)-binding domain superfamily</fullName>
    </submittedName>
</protein>
<feature type="domain" description="Alcohol dehydrogenase-like C-terminal" evidence="6">
    <location>
        <begin position="100"/>
        <end position="236"/>
    </location>
</feature>
<keyword evidence="9" id="KW-1185">Reference proteome</keyword>
<evidence type="ECO:0000313" key="9">
    <source>
        <dbReference type="Proteomes" id="UP001056384"/>
    </source>
</evidence>
<dbReference type="PANTHER" id="PTHR42940">
    <property type="entry name" value="ALCOHOL DEHYDROGENASE 1-RELATED"/>
    <property type="match status" value="1"/>
</dbReference>
<dbReference type="InterPro" id="IPR011032">
    <property type="entry name" value="GroES-like_sf"/>
</dbReference>
<dbReference type="PANTHER" id="PTHR42940:SF8">
    <property type="entry name" value="VACUOLAR PROTEIN SORTING-ASSOCIATED PROTEIN 11"/>
    <property type="match status" value="1"/>
</dbReference>
<evidence type="ECO:0000256" key="4">
    <source>
        <dbReference type="ARBA" id="ARBA00022833"/>
    </source>
</evidence>